<accession>A0A8I1GDA9</accession>
<dbReference type="RefSeq" id="WP_199493307.1">
    <property type="nucleotide sequence ID" value="NZ_JAEMOP010000009.1"/>
</dbReference>
<evidence type="ECO:0000313" key="2">
    <source>
        <dbReference type="EMBL" id="MBJ7265489.1"/>
    </source>
</evidence>
<name>A0A8I1GDA9_9GAMM</name>
<proteinExistence type="predicted"/>
<evidence type="ECO:0000313" key="5">
    <source>
        <dbReference type="Proteomes" id="UP000655994"/>
    </source>
</evidence>
<reference evidence="3 5" key="1">
    <citation type="submission" date="2020-09" db="EMBL/GenBank/DDBJ databases">
        <title>Draft Genomes of Bacterial Isolates from North Pond Shallow Sediments.</title>
        <authorList>
            <person name="Kiel Reese B."/>
            <person name="Mullis M."/>
            <person name="Weisend R.E."/>
        </authorList>
    </citation>
    <scope>NUCLEOTIDE SEQUENCE</scope>
    <source>
        <strain evidence="3">KJE-2</strain>
        <strain evidence="2 5">KJE-3</strain>
    </source>
</reference>
<gene>
    <name evidence="2" type="ORF">JHC10_00890</name>
    <name evidence="3" type="ORF">JHC11_12650</name>
</gene>
<dbReference type="Proteomes" id="UP000621390">
    <property type="component" value="Unassembled WGS sequence"/>
</dbReference>
<comment type="caution">
    <text evidence="3">The sequence shown here is derived from an EMBL/GenBank/DDBJ whole genome shotgun (WGS) entry which is preliminary data.</text>
</comment>
<evidence type="ECO:0000256" key="1">
    <source>
        <dbReference type="SAM" id="MobiDB-lite"/>
    </source>
</evidence>
<keyword evidence="5" id="KW-1185">Reference proteome</keyword>
<feature type="compositionally biased region" description="Polar residues" evidence="1">
    <location>
        <begin position="22"/>
        <end position="43"/>
    </location>
</feature>
<protein>
    <submittedName>
        <fullName evidence="3">Uncharacterized protein</fullName>
    </submittedName>
</protein>
<dbReference type="EMBL" id="JAEMOP010000009">
    <property type="protein sequence ID" value="MBJ7316837.1"/>
    <property type="molecule type" value="Genomic_DNA"/>
</dbReference>
<evidence type="ECO:0000313" key="4">
    <source>
        <dbReference type="Proteomes" id="UP000621390"/>
    </source>
</evidence>
<dbReference type="Proteomes" id="UP000655994">
    <property type="component" value="Unassembled WGS sequence"/>
</dbReference>
<organism evidence="3 4">
    <name type="scientific">Idiomarina abyssalis</name>
    <dbReference type="NCBI Taxonomy" id="86102"/>
    <lineage>
        <taxon>Bacteria</taxon>
        <taxon>Pseudomonadati</taxon>
        <taxon>Pseudomonadota</taxon>
        <taxon>Gammaproteobacteria</taxon>
        <taxon>Alteromonadales</taxon>
        <taxon>Idiomarinaceae</taxon>
        <taxon>Idiomarina</taxon>
    </lineage>
</organism>
<sequence length="387" mass="42485">MSNAQNNNPLDKEAETLFSVAYEQSNSGAKVSELAKSSEQDFQPSPFEVNEEGASPSSLDISLGKSLMDRDSDMTPGDIEEINRELQSAPDDALDLAETHFEDEESAQKHKATVVFQMLEKAYKTGSDYEIRIQDPDADRKLSLTGMLRDISDAANNGESDREARLSDNLIKLCSSADKWTVEVGYGASSIVVADWSVTRDGNKVSYQLDAAGDELHEDMLNILKENFSAIIECARENGAKTIDVSNVEPYVSLFIQAAEEVKHELKVNVVEVKGKNKESEVPKANSSQVSDIPNFGNVKIPVAEIMSVFERYNLGDSANEAYTELFKEASPDSPVPKADVEDFENLLTEELKAEELAKLNVSSSDVDEFLSSFESNASNKMSASMT</sequence>
<feature type="region of interest" description="Disordered" evidence="1">
    <location>
        <begin position="1"/>
        <end position="63"/>
    </location>
</feature>
<evidence type="ECO:0000313" key="3">
    <source>
        <dbReference type="EMBL" id="MBJ7316837.1"/>
    </source>
</evidence>
<dbReference type="AlphaFoldDB" id="A0A8I1GDA9"/>
<dbReference type="EMBL" id="JAEMOS010000002">
    <property type="protein sequence ID" value="MBJ7265489.1"/>
    <property type="molecule type" value="Genomic_DNA"/>
</dbReference>